<evidence type="ECO:0000313" key="3">
    <source>
        <dbReference type="Proteomes" id="UP000247810"/>
    </source>
</evidence>
<dbReference type="Proteomes" id="UP000247810">
    <property type="component" value="Unassembled WGS sequence"/>
</dbReference>
<dbReference type="VEuPathDB" id="FungiDB:BO71DRAFT_405709"/>
<dbReference type="AlphaFoldDB" id="A0A319E5N6"/>
<sequence length="226" mass="25354">MKQQTEDWEANSNIPQPPVITPNEPCLPTPILQLRLQFKNLIDPSSHHIFAWCVSCANVLFIQCDAVADLPYMSNGKGSIDRCEPKSIMIAVSCRFCFGVTFQKVSSEMLIILSLSPEWVVSTFLYQNLGKITSRPVTIPHRGKQIIAVPIDKLAKDLKFSNGPCRVLGLKTTAAHQADTPMEDLIAPFAWKRRGYANEKERYSVVDHVYSMRNLALCKTTMLATL</sequence>
<accession>A0A319E5N6</accession>
<organism evidence="2 3">
    <name type="scientific">Aspergillus ellipticus CBS 707.79</name>
    <dbReference type="NCBI Taxonomy" id="1448320"/>
    <lineage>
        <taxon>Eukaryota</taxon>
        <taxon>Fungi</taxon>
        <taxon>Dikarya</taxon>
        <taxon>Ascomycota</taxon>
        <taxon>Pezizomycotina</taxon>
        <taxon>Eurotiomycetes</taxon>
        <taxon>Eurotiomycetidae</taxon>
        <taxon>Eurotiales</taxon>
        <taxon>Aspergillaceae</taxon>
        <taxon>Aspergillus</taxon>
        <taxon>Aspergillus subgen. Circumdati</taxon>
    </lineage>
</organism>
<dbReference type="OrthoDB" id="4443776at2759"/>
<evidence type="ECO:0000313" key="2">
    <source>
        <dbReference type="EMBL" id="PYH98943.1"/>
    </source>
</evidence>
<dbReference type="EMBL" id="KZ825806">
    <property type="protein sequence ID" value="PYH98943.1"/>
    <property type="molecule type" value="Genomic_DNA"/>
</dbReference>
<gene>
    <name evidence="2" type="ORF">BO71DRAFT_405709</name>
</gene>
<protein>
    <submittedName>
        <fullName evidence="2">Uncharacterized protein</fullName>
    </submittedName>
</protein>
<name>A0A319E5N6_9EURO</name>
<keyword evidence="3" id="KW-1185">Reference proteome</keyword>
<feature type="region of interest" description="Disordered" evidence="1">
    <location>
        <begin position="1"/>
        <end position="22"/>
    </location>
</feature>
<reference evidence="2 3" key="1">
    <citation type="submission" date="2018-02" db="EMBL/GenBank/DDBJ databases">
        <title>The genomes of Aspergillus section Nigri reveals drivers in fungal speciation.</title>
        <authorList>
            <consortium name="DOE Joint Genome Institute"/>
            <person name="Vesth T.C."/>
            <person name="Nybo J."/>
            <person name="Theobald S."/>
            <person name="Brandl J."/>
            <person name="Frisvad J.C."/>
            <person name="Nielsen K.F."/>
            <person name="Lyhne E.K."/>
            <person name="Kogle M.E."/>
            <person name="Kuo A."/>
            <person name="Riley R."/>
            <person name="Clum A."/>
            <person name="Nolan M."/>
            <person name="Lipzen A."/>
            <person name="Salamov A."/>
            <person name="Henrissat B."/>
            <person name="Wiebenga A."/>
            <person name="De vries R.P."/>
            <person name="Grigoriev I.V."/>
            <person name="Mortensen U.H."/>
            <person name="Andersen M.R."/>
            <person name="Baker S.E."/>
        </authorList>
    </citation>
    <scope>NUCLEOTIDE SEQUENCE [LARGE SCALE GENOMIC DNA]</scope>
    <source>
        <strain evidence="2 3">CBS 707.79</strain>
    </source>
</reference>
<evidence type="ECO:0000256" key="1">
    <source>
        <dbReference type="SAM" id="MobiDB-lite"/>
    </source>
</evidence>
<proteinExistence type="predicted"/>